<feature type="domain" description="NAD(P)-binding" evidence="1">
    <location>
        <begin position="8"/>
        <end position="202"/>
    </location>
</feature>
<dbReference type="Proteomes" id="UP000243168">
    <property type="component" value="Unassembled WGS sequence"/>
</dbReference>
<dbReference type="EMBL" id="JTJS01000025">
    <property type="protein sequence ID" value="OBX10773.1"/>
    <property type="molecule type" value="Genomic_DNA"/>
</dbReference>
<sequence>MMKIAVIGATGLVGKGVVAELVARGHQVVGISRHADSLPKAENFTAVSLDVNTGNLATALTGVDAVVCAFNGGWENPNLVTDYNRGMATILHIAEQANVPYFLIVGGAGCLYVAPNLQLVDTPEFPKAIYLAADAVRQILVQLKGNLRLNWAFLSPAAMFAVKPPRFTGTGRYRIGGNQVLLDENNQPADISVPDLAKAIADDVEQKSHLHQHFTVAE</sequence>
<name>A0A1A7Q7D3_9PAST</name>
<dbReference type="PANTHER" id="PTHR43355:SF2">
    <property type="entry name" value="FLAVIN REDUCTASE (NADPH)"/>
    <property type="match status" value="1"/>
</dbReference>
<dbReference type="SUPFAM" id="SSF51735">
    <property type="entry name" value="NAD(P)-binding Rossmann-fold domains"/>
    <property type="match status" value="1"/>
</dbReference>
<keyword evidence="2" id="KW-0418">Kinase</keyword>
<keyword evidence="2" id="KW-0808">Transferase</keyword>
<dbReference type="GO" id="GO:0016301">
    <property type="term" value="F:kinase activity"/>
    <property type="evidence" value="ECO:0007669"/>
    <property type="project" value="UniProtKB-KW"/>
</dbReference>
<dbReference type="InterPro" id="IPR036291">
    <property type="entry name" value="NAD(P)-bd_dom_sf"/>
</dbReference>
<proteinExistence type="predicted"/>
<dbReference type="InterPro" id="IPR016040">
    <property type="entry name" value="NAD(P)-bd_dom"/>
</dbReference>
<comment type="caution">
    <text evidence="2">The sequence shown here is derived from an EMBL/GenBank/DDBJ whole genome shotgun (WGS) entry which is preliminary data.</text>
</comment>
<gene>
    <name evidence="2" type="ORF">QV07_03155</name>
</gene>
<dbReference type="PANTHER" id="PTHR43355">
    <property type="entry name" value="FLAVIN REDUCTASE (NADPH)"/>
    <property type="match status" value="1"/>
</dbReference>
<dbReference type="Pfam" id="PF13460">
    <property type="entry name" value="NAD_binding_10"/>
    <property type="match status" value="1"/>
</dbReference>
<reference evidence="2 3" key="1">
    <citation type="submission" date="2014-11" db="EMBL/GenBank/DDBJ databases">
        <title>Pan-genome of Gallibacterium spp.</title>
        <authorList>
            <person name="Kudirkiene E."/>
            <person name="Bojesen A.M."/>
        </authorList>
    </citation>
    <scope>NUCLEOTIDE SEQUENCE [LARGE SCALE GENOMIC DNA]</scope>
    <source>
        <strain evidence="2 3">F298</strain>
    </source>
</reference>
<evidence type="ECO:0000313" key="3">
    <source>
        <dbReference type="Proteomes" id="UP000243168"/>
    </source>
</evidence>
<dbReference type="AlphaFoldDB" id="A0A1A7Q7D3"/>
<evidence type="ECO:0000313" key="2">
    <source>
        <dbReference type="EMBL" id="OBX10773.1"/>
    </source>
</evidence>
<evidence type="ECO:0000259" key="1">
    <source>
        <dbReference type="Pfam" id="PF13460"/>
    </source>
</evidence>
<dbReference type="GO" id="GO:0016646">
    <property type="term" value="F:oxidoreductase activity, acting on the CH-NH group of donors, NAD or NADP as acceptor"/>
    <property type="evidence" value="ECO:0007669"/>
    <property type="project" value="TreeGrafter"/>
</dbReference>
<dbReference type="InterPro" id="IPR051606">
    <property type="entry name" value="Polyketide_Oxido-like"/>
</dbReference>
<dbReference type="PATRIC" id="fig|505345.8.peg.635"/>
<organism evidence="2 3">
    <name type="scientific">Gallibacterium genomosp. 3</name>
    <dbReference type="NCBI Taxonomy" id="505345"/>
    <lineage>
        <taxon>Bacteria</taxon>
        <taxon>Pseudomonadati</taxon>
        <taxon>Pseudomonadota</taxon>
        <taxon>Gammaproteobacteria</taxon>
        <taxon>Pasteurellales</taxon>
        <taxon>Pasteurellaceae</taxon>
        <taxon>Gallibacterium</taxon>
    </lineage>
</organism>
<protein>
    <submittedName>
        <fullName evidence="2">Histidine kinase</fullName>
    </submittedName>
</protein>
<dbReference type="Gene3D" id="3.40.50.720">
    <property type="entry name" value="NAD(P)-binding Rossmann-like Domain"/>
    <property type="match status" value="1"/>
</dbReference>
<accession>A0A1A7Q7D3</accession>